<proteinExistence type="predicted"/>
<evidence type="ECO:0000313" key="2">
    <source>
        <dbReference type="Proteomes" id="UP000053268"/>
    </source>
</evidence>
<dbReference type="AlphaFoldDB" id="A0A194PNC4"/>
<accession>A0A194PNC4</accession>
<dbReference type="EMBL" id="KQ459597">
    <property type="protein sequence ID" value="KPI94936.1"/>
    <property type="molecule type" value="Genomic_DNA"/>
</dbReference>
<protein>
    <submittedName>
        <fullName evidence="1">Uncharacterized protein</fullName>
    </submittedName>
</protein>
<dbReference type="Proteomes" id="UP000053268">
    <property type="component" value="Unassembled WGS sequence"/>
</dbReference>
<organism evidence="1 2">
    <name type="scientific">Papilio xuthus</name>
    <name type="common">Asian swallowtail butterfly</name>
    <dbReference type="NCBI Taxonomy" id="66420"/>
    <lineage>
        <taxon>Eukaryota</taxon>
        <taxon>Metazoa</taxon>
        <taxon>Ecdysozoa</taxon>
        <taxon>Arthropoda</taxon>
        <taxon>Hexapoda</taxon>
        <taxon>Insecta</taxon>
        <taxon>Pterygota</taxon>
        <taxon>Neoptera</taxon>
        <taxon>Endopterygota</taxon>
        <taxon>Lepidoptera</taxon>
        <taxon>Glossata</taxon>
        <taxon>Ditrysia</taxon>
        <taxon>Papilionoidea</taxon>
        <taxon>Papilionidae</taxon>
        <taxon>Papilioninae</taxon>
        <taxon>Papilio</taxon>
    </lineage>
</organism>
<gene>
    <name evidence="1" type="ORF">RR46_11940</name>
</gene>
<keyword evidence="2" id="KW-1185">Reference proteome</keyword>
<sequence length="78" mass="8821">MAQLSVRGSGVRFARLLQKVSQVPTYLSTLRLPFIVMRYLTKDSYESFIMECDNDFEVVSTIQDFKLAAGLGSLLLKN</sequence>
<reference evidence="1 2" key="1">
    <citation type="journal article" date="2015" name="Nat. Commun.">
        <title>Outbred genome sequencing and CRISPR/Cas9 gene editing in butterflies.</title>
        <authorList>
            <person name="Li X."/>
            <person name="Fan D."/>
            <person name="Zhang W."/>
            <person name="Liu G."/>
            <person name="Zhang L."/>
            <person name="Zhao L."/>
            <person name="Fang X."/>
            <person name="Chen L."/>
            <person name="Dong Y."/>
            <person name="Chen Y."/>
            <person name="Ding Y."/>
            <person name="Zhao R."/>
            <person name="Feng M."/>
            <person name="Zhu Y."/>
            <person name="Feng Y."/>
            <person name="Jiang X."/>
            <person name="Zhu D."/>
            <person name="Xiang H."/>
            <person name="Feng X."/>
            <person name="Li S."/>
            <person name="Wang J."/>
            <person name="Zhang G."/>
            <person name="Kronforst M.R."/>
            <person name="Wang W."/>
        </authorList>
    </citation>
    <scope>NUCLEOTIDE SEQUENCE [LARGE SCALE GENOMIC DNA]</scope>
    <source>
        <strain evidence="1">Ya'a_city_454_Px</strain>
        <tissue evidence="1">Whole body</tissue>
    </source>
</reference>
<evidence type="ECO:0000313" key="1">
    <source>
        <dbReference type="EMBL" id="KPI94936.1"/>
    </source>
</evidence>
<name>A0A194PNC4_PAPXU</name>